<dbReference type="Proteomes" id="UP000822688">
    <property type="component" value="Chromosome 2"/>
</dbReference>
<evidence type="ECO:0000256" key="9">
    <source>
        <dbReference type="ARBA" id="ARBA00023239"/>
    </source>
</evidence>
<keyword evidence="6 12" id="KW-0443">Lipid metabolism</keyword>
<comment type="subcellular location">
    <molecule>Phosphatidylserine decarboxylase 1 beta chain</molecule>
    <subcellularLocation>
        <location evidence="12">Mitochondrion inner membrane</location>
        <topology evidence="12">Single-pass membrane protein</topology>
        <orientation evidence="12">Intermembrane side</orientation>
    </subcellularLocation>
</comment>
<dbReference type="GO" id="GO:0016540">
    <property type="term" value="P:protein autoprocessing"/>
    <property type="evidence" value="ECO:0007669"/>
    <property type="project" value="UniProtKB-UniRule"/>
</dbReference>
<evidence type="ECO:0000313" key="14">
    <source>
        <dbReference type="EMBL" id="KAG0589143.1"/>
    </source>
</evidence>
<evidence type="ECO:0000256" key="8">
    <source>
        <dbReference type="ARBA" id="ARBA00023209"/>
    </source>
</evidence>
<feature type="modified residue" description="Pyruvic acid (Ser); by autocatalysis" evidence="12">
    <location>
        <position position="459"/>
    </location>
</feature>
<feature type="active site" description="Charge relay system; for autoendoproteolytic cleavage activity" evidence="12">
    <location>
        <position position="251"/>
    </location>
</feature>
<keyword evidence="11 12" id="KW-0670">Pyruvate</keyword>
<comment type="subunit">
    <text evidence="12">Heterodimer of a large membrane-associated beta subunit and a small pyruvoyl-containing alpha subunit.</text>
</comment>
<feature type="chain" id="PRO_5035977770" description="Phosphatidylserine decarboxylase 1 alpha chain" evidence="12">
    <location>
        <begin position="459"/>
        <end position="503"/>
    </location>
</feature>
<name>A0A8T0J319_CERPU</name>
<dbReference type="PANTHER" id="PTHR10067:SF6">
    <property type="entry name" value="PHOSPHATIDYLSERINE DECARBOXYLASE PROENZYME, MITOCHONDRIAL"/>
    <property type="match status" value="1"/>
</dbReference>
<evidence type="ECO:0000256" key="1">
    <source>
        <dbReference type="ARBA" id="ARBA00005189"/>
    </source>
</evidence>
<keyword evidence="12" id="KW-0865">Zymogen</keyword>
<keyword evidence="8 12" id="KW-0594">Phospholipid biosynthesis</keyword>
<comment type="pathway">
    <text evidence="12">Phospholipid metabolism; phosphatidylethanolamine biosynthesis; phosphatidylethanolamine from CDP-diacylglycerol: step 2/2.</text>
</comment>
<feature type="site" description="Cleavage (non-hydrolytic); by autocatalysis" evidence="12">
    <location>
        <begin position="458"/>
        <end position="459"/>
    </location>
</feature>
<dbReference type="InterPro" id="IPR003817">
    <property type="entry name" value="PS_Dcarbxylase"/>
</dbReference>
<keyword evidence="12" id="KW-0999">Mitochondrion inner membrane</keyword>
<sequence length="503" mass="54456">MGEGEELNNPLSPPPSLSLSLSLCVCVSLCCPARRCAPGVSIITTTVSSTSTTTSTSIMASRLSLRLHICRLRPPLPLPLPLPHRPLCTSAHAHPSGPRPHPHPHASTSSSASTPSSSSGAAKLLPGATLATLLMLATLHARRLYDDSHLHQQRAQGADLQFQGDWKATFLQVLPLRFLSRRWGEITSIQLPLWLRPYVYGGWARAFHSNLEEASMPIEEYPSLRAFFTRKLKDGARPLETGPTNLISPVDGVIIGCGQVKGPGTMIEQVKGFSYSLSALLGAPPQLSGAKTTKLSEENQTLTTTATQTGSPILEGPRSTLNPSDRSLKGLFYCVLYLGPGDYHRIHSPSDWKIRLRRHFAGKLYPVNDRAVRTVKNLYVVNERVILEGEWSQGLMAMAAVGATNVGSIEIAMESELKTNLPLLGQQAHSIVSTQKYGIGGEGLGVKAGDEVAVFNLGSTVVLVFEAPVIDDNSANPILQEEQFRFLVKKGQRVKMGEAIGMW</sequence>
<comment type="caution">
    <text evidence="14">The sequence shown here is derived from an EMBL/GenBank/DDBJ whole genome shotgun (WGS) entry which is preliminary data.</text>
</comment>
<feature type="active site" description="Schiff-base intermediate with substrate; via pyruvic acid; for decarboxylase activity" evidence="12">
    <location>
        <position position="459"/>
    </location>
</feature>
<feature type="region of interest" description="Disordered" evidence="13">
    <location>
        <begin position="89"/>
        <end position="120"/>
    </location>
</feature>
<keyword evidence="2 12" id="KW-0444">Lipid biosynthesis</keyword>
<dbReference type="AlphaFoldDB" id="A0A8T0J319"/>
<dbReference type="GO" id="GO:0005743">
    <property type="term" value="C:mitochondrial inner membrane"/>
    <property type="evidence" value="ECO:0007669"/>
    <property type="project" value="UniProtKB-SubCell"/>
</dbReference>
<reference evidence="14" key="1">
    <citation type="submission" date="2020-06" db="EMBL/GenBank/DDBJ databases">
        <title>WGS assembly of Ceratodon purpureus strain R40.</title>
        <authorList>
            <person name="Carey S.B."/>
            <person name="Jenkins J."/>
            <person name="Shu S."/>
            <person name="Lovell J.T."/>
            <person name="Sreedasyam A."/>
            <person name="Maumus F."/>
            <person name="Tiley G.P."/>
            <person name="Fernandez-Pozo N."/>
            <person name="Barry K."/>
            <person name="Chen C."/>
            <person name="Wang M."/>
            <person name="Lipzen A."/>
            <person name="Daum C."/>
            <person name="Saski C.A."/>
            <person name="Payton A.C."/>
            <person name="Mcbreen J.C."/>
            <person name="Conrad R.E."/>
            <person name="Kollar L.M."/>
            <person name="Olsson S."/>
            <person name="Huttunen S."/>
            <person name="Landis J.B."/>
            <person name="Wickett N.J."/>
            <person name="Johnson M.G."/>
            <person name="Rensing S.A."/>
            <person name="Grimwood J."/>
            <person name="Schmutz J."/>
            <person name="Mcdaniel S.F."/>
        </authorList>
    </citation>
    <scope>NUCLEOTIDE SEQUENCE</scope>
    <source>
        <strain evidence="14">R40</strain>
    </source>
</reference>
<dbReference type="PANTHER" id="PTHR10067">
    <property type="entry name" value="PHOSPHATIDYLSERINE DECARBOXYLASE"/>
    <property type="match status" value="1"/>
</dbReference>
<dbReference type="Pfam" id="PF02666">
    <property type="entry name" value="PS_Dcarbxylase"/>
    <property type="match status" value="1"/>
</dbReference>
<evidence type="ECO:0000256" key="4">
    <source>
        <dbReference type="ARBA" id="ARBA00022793"/>
    </source>
</evidence>
<dbReference type="InterPro" id="IPR033177">
    <property type="entry name" value="PSD-B"/>
</dbReference>
<comment type="subcellular location">
    <molecule>Phosphatidylserine decarboxylase 1 alpha chain</molecule>
    <subcellularLocation>
        <location evidence="12">Mitochondrion inner membrane</location>
        <topology evidence="12">Peripheral membrane protein</topology>
        <orientation evidence="12">Intermembrane side</orientation>
    </subcellularLocation>
    <text evidence="12">Anchored to the mitochondrial inner membrane through its interaction with the integral membrane beta chain.</text>
</comment>
<comment type="similarity">
    <text evidence="12">Belongs to the phosphatidylserine decarboxylase family. PSD-B subfamily. Eukaryotic type I sub-subfamily.</text>
</comment>
<dbReference type="HAMAP" id="MF_03208">
    <property type="entry name" value="PS_decarb_PSD_B_type1_euk"/>
    <property type="match status" value="1"/>
</dbReference>
<dbReference type="EMBL" id="CM026422">
    <property type="protein sequence ID" value="KAG0589143.1"/>
    <property type="molecule type" value="Genomic_DNA"/>
</dbReference>
<dbReference type="InterPro" id="IPR033661">
    <property type="entry name" value="PSD_type1_euk"/>
</dbReference>
<evidence type="ECO:0000256" key="7">
    <source>
        <dbReference type="ARBA" id="ARBA00023136"/>
    </source>
</evidence>
<evidence type="ECO:0000256" key="3">
    <source>
        <dbReference type="ARBA" id="ARBA00022692"/>
    </source>
</evidence>
<dbReference type="GO" id="GO:0004609">
    <property type="term" value="F:phosphatidylserine decarboxylase activity"/>
    <property type="evidence" value="ECO:0007669"/>
    <property type="project" value="UniProtKB-UniRule"/>
</dbReference>
<keyword evidence="4 12" id="KW-0210">Decarboxylase</keyword>
<comment type="cofactor">
    <cofactor evidence="12">
        <name>pyruvate</name>
        <dbReference type="ChEBI" id="CHEBI:15361"/>
    </cofactor>
    <text evidence="12">Binds 1 pyruvoyl group covalently per subunit.</text>
</comment>
<keyword evidence="15" id="KW-1185">Reference proteome</keyword>
<dbReference type="EC" id="4.1.1.65" evidence="12"/>
<organism evidence="14 15">
    <name type="scientific">Ceratodon purpureus</name>
    <name type="common">Fire moss</name>
    <name type="synonym">Dicranum purpureum</name>
    <dbReference type="NCBI Taxonomy" id="3225"/>
    <lineage>
        <taxon>Eukaryota</taxon>
        <taxon>Viridiplantae</taxon>
        <taxon>Streptophyta</taxon>
        <taxon>Embryophyta</taxon>
        <taxon>Bryophyta</taxon>
        <taxon>Bryophytina</taxon>
        <taxon>Bryopsida</taxon>
        <taxon>Dicranidae</taxon>
        <taxon>Pseudoditrichales</taxon>
        <taxon>Ditrichaceae</taxon>
        <taxon>Ceratodon</taxon>
    </lineage>
</organism>
<evidence type="ECO:0000256" key="11">
    <source>
        <dbReference type="ARBA" id="ARBA00023317"/>
    </source>
</evidence>
<comment type="pathway">
    <text evidence="1">Lipid metabolism.</text>
</comment>
<evidence type="ECO:0000256" key="2">
    <source>
        <dbReference type="ARBA" id="ARBA00022516"/>
    </source>
</evidence>
<comment type="catalytic activity">
    <reaction evidence="12">
        <text>a 1,2-diacyl-sn-glycero-3-phospho-L-serine + H(+) = a 1,2-diacyl-sn-glycero-3-phosphoethanolamine + CO2</text>
        <dbReference type="Rhea" id="RHEA:20828"/>
        <dbReference type="ChEBI" id="CHEBI:15378"/>
        <dbReference type="ChEBI" id="CHEBI:16526"/>
        <dbReference type="ChEBI" id="CHEBI:57262"/>
        <dbReference type="ChEBI" id="CHEBI:64612"/>
        <dbReference type="EC" id="4.1.1.65"/>
    </reaction>
</comment>
<keyword evidence="12" id="KW-0496">Mitochondrion</keyword>
<feature type="compositionally biased region" description="Low complexity" evidence="13">
    <location>
        <begin position="105"/>
        <end position="120"/>
    </location>
</feature>
<feature type="topological domain" description="Mitochondrial intermembrane" evidence="12">
    <location>
        <begin position="146"/>
        <end position="503"/>
    </location>
</feature>
<evidence type="ECO:0000256" key="6">
    <source>
        <dbReference type="ARBA" id="ARBA00023098"/>
    </source>
</evidence>
<accession>A0A8T0J319</accession>
<proteinExistence type="inferred from homology"/>
<gene>
    <name evidence="14" type="ORF">KC19_2G294500</name>
</gene>
<evidence type="ECO:0000313" key="15">
    <source>
        <dbReference type="Proteomes" id="UP000822688"/>
    </source>
</evidence>
<evidence type="ECO:0000256" key="13">
    <source>
        <dbReference type="SAM" id="MobiDB-lite"/>
    </source>
</evidence>
<evidence type="ECO:0000256" key="5">
    <source>
        <dbReference type="ARBA" id="ARBA00022989"/>
    </source>
</evidence>
<comment type="PTM">
    <text evidence="12">Is synthesized initially as an inactive proenzyme. Formation of the active enzyme involves a self-maturation process in which the active site pyruvoyl group is generated from an internal serine residue via an autocatalytic post-translational modification. Two non-identical subunits are generated from the proenzyme in this reaction, and the pyruvate is formed at the N-terminus of the alpha chain, which is derived from the carboxyl end of the proenzyme. The autoendoproteolytic cleavage occurs by a canonical serine protease mechanism, in which the side chain hydroxyl group of the serine supplies its oxygen atom to form the C-terminus of the beta chain, while the remainder of the serine residue undergoes an oxidative deamination to produce ammonia and the pyruvoyl prosthetic group on the alpha chain. During this reaction, the Ser that is part of the protease active site of the proenzyme becomes the pyruvoyl prosthetic group, which constitutes an essential element of the active site of the mature decarboxylase.</text>
</comment>
<comment type="function">
    <text evidence="12">Catalyzes the formation of phosphatidylethanolamine (PtdEtn) from phosphatidylserine (PtdSer). Plays a central role in phospholipid metabolism and in the interorganelle trafficking of phosphatidylserine.</text>
</comment>
<protein>
    <recommendedName>
        <fullName evidence="12">Phosphatidylserine decarboxylase proenzyme 1, mitochondrial</fullName>
        <ecNumber evidence="12">4.1.1.65</ecNumber>
    </recommendedName>
    <component>
        <recommendedName>
            <fullName evidence="12">Phosphatidylserine decarboxylase 1 beta chain</fullName>
        </recommendedName>
    </component>
    <component>
        <recommendedName>
            <fullName evidence="12">Phosphatidylserine decarboxylase 1 alpha chain</fullName>
        </recommendedName>
    </component>
</protein>
<dbReference type="NCBIfam" id="TIGR00163">
    <property type="entry name" value="PS_decarb"/>
    <property type="match status" value="1"/>
</dbReference>
<feature type="active site" description="Charge relay system; for autoendoproteolytic cleavage activity" evidence="12">
    <location>
        <position position="459"/>
    </location>
</feature>
<keyword evidence="10 12" id="KW-1208">Phospholipid metabolism</keyword>
<keyword evidence="5 12" id="KW-1133">Transmembrane helix</keyword>
<keyword evidence="3 12" id="KW-0812">Transmembrane</keyword>
<feature type="topological domain" description="Mitochondrial matrix" evidence="12">
    <location>
        <begin position="1"/>
        <end position="126"/>
    </location>
</feature>
<evidence type="ECO:0000256" key="12">
    <source>
        <dbReference type="HAMAP-Rule" id="MF_03208"/>
    </source>
</evidence>
<dbReference type="GO" id="GO:0006646">
    <property type="term" value="P:phosphatidylethanolamine biosynthetic process"/>
    <property type="evidence" value="ECO:0007669"/>
    <property type="project" value="UniProtKB-UniRule"/>
</dbReference>
<feature type="chain" id="PRO_5035977769" description="Phosphatidylserine decarboxylase 1 beta chain" evidence="12">
    <location>
        <begin position="1"/>
        <end position="458"/>
    </location>
</feature>
<keyword evidence="7 12" id="KW-0472">Membrane</keyword>
<evidence type="ECO:0000256" key="10">
    <source>
        <dbReference type="ARBA" id="ARBA00023264"/>
    </source>
</evidence>
<keyword evidence="9 12" id="KW-0456">Lyase</keyword>
<feature type="active site" description="Charge relay system; for autoendoproteolytic cleavage activity" evidence="12">
    <location>
        <position position="347"/>
    </location>
</feature>